<comment type="caution">
    <text evidence="1">The sequence shown here is derived from an EMBL/GenBank/DDBJ whole genome shotgun (WGS) entry which is preliminary data.</text>
</comment>
<feature type="non-terminal residue" evidence="1">
    <location>
        <position position="1"/>
    </location>
</feature>
<reference evidence="1" key="1">
    <citation type="submission" date="2021-02" db="EMBL/GenBank/DDBJ databases">
        <authorList>
            <consortium name="DOE Joint Genome Institute"/>
            <person name="Ahrendt S."/>
            <person name="Looney B.P."/>
            <person name="Miyauchi S."/>
            <person name="Morin E."/>
            <person name="Drula E."/>
            <person name="Courty P.E."/>
            <person name="Chicoki N."/>
            <person name="Fauchery L."/>
            <person name="Kohler A."/>
            <person name="Kuo A."/>
            <person name="Labutti K."/>
            <person name="Pangilinan J."/>
            <person name="Lipzen A."/>
            <person name="Riley R."/>
            <person name="Andreopoulos W."/>
            <person name="He G."/>
            <person name="Johnson J."/>
            <person name="Barry K.W."/>
            <person name="Grigoriev I.V."/>
            <person name="Nagy L."/>
            <person name="Hibbett D."/>
            <person name="Henrissat B."/>
            <person name="Matheny P.B."/>
            <person name="Labbe J."/>
            <person name="Martin F."/>
        </authorList>
    </citation>
    <scope>NUCLEOTIDE SEQUENCE</scope>
    <source>
        <strain evidence="1">FP105234-sp</strain>
    </source>
</reference>
<dbReference type="Proteomes" id="UP000814033">
    <property type="component" value="Unassembled WGS sequence"/>
</dbReference>
<name>A0ACB8R3R7_9AGAM</name>
<evidence type="ECO:0000313" key="2">
    <source>
        <dbReference type="Proteomes" id="UP000814033"/>
    </source>
</evidence>
<reference evidence="1" key="2">
    <citation type="journal article" date="2022" name="New Phytol.">
        <title>Evolutionary transition to the ectomycorrhizal habit in the genomes of a hyperdiverse lineage of mushroom-forming fungi.</title>
        <authorList>
            <person name="Looney B."/>
            <person name="Miyauchi S."/>
            <person name="Morin E."/>
            <person name="Drula E."/>
            <person name="Courty P.E."/>
            <person name="Kohler A."/>
            <person name="Kuo A."/>
            <person name="LaButti K."/>
            <person name="Pangilinan J."/>
            <person name="Lipzen A."/>
            <person name="Riley R."/>
            <person name="Andreopoulos W."/>
            <person name="He G."/>
            <person name="Johnson J."/>
            <person name="Nolan M."/>
            <person name="Tritt A."/>
            <person name="Barry K.W."/>
            <person name="Grigoriev I.V."/>
            <person name="Nagy L.G."/>
            <person name="Hibbett D."/>
            <person name="Henrissat B."/>
            <person name="Matheny P.B."/>
            <person name="Labbe J."/>
            <person name="Martin F.M."/>
        </authorList>
    </citation>
    <scope>NUCLEOTIDE SEQUENCE</scope>
    <source>
        <strain evidence="1">FP105234-sp</strain>
    </source>
</reference>
<feature type="non-terminal residue" evidence="1">
    <location>
        <position position="169"/>
    </location>
</feature>
<dbReference type="EMBL" id="MU276545">
    <property type="protein sequence ID" value="KAI0038271.1"/>
    <property type="molecule type" value="Genomic_DNA"/>
</dbReference>
<evidence type="ECO:0000313" key="1">
    <source>
        <dbReference type="EMBL" id="KAI0038271.1"/>
    </source>
</evidence>
<gene>
    <name evidence="1" type="ORF">FA95DRAFT_1457673</name>
</gene>
<protein>
    <submittedName>
        <fullName evidence="1">Uncharacterized protein</fullName>
    </submittedName>
</protein>
<sequence length="169" mass="19752">WTTLEQLELLWEYFPAYQEHQAEKKTVDFWPVLFEAWLLRWPDSEQDKTVVTEDGEPPAIRVVSSFSCLGAWRRLKQWYNNHTRGAHSRSASGARGVIDLTGRLSRRLAPYQTYQTLYWASKLQAIVEPEWKKFLETTPGEKPSGALAFRNRRCRELLAEETDEVKHAV</sequence>
<accession>A0ACB8R3R7</accession>
<keyword evidence="2" id="KW-1185">Reference proteome</keyword>
<proteinExistence type="predicted"/>
<organism evidence="1 2">
    <name type="scientific">Auriscalpium vulgare</name>
    <dbReference type="NCBI Taxonomy" id="40419"/>
    <lineage>
        <taxon>Eukaryota</taxon>
        <taxon>Fungi</taxon>
        <taxon>Dikarya</taxon>
        <taxon>Basidiomycota</taxon>
        <taxon>Agaricomycotina</taxon>
        <taxon>Agaricomycetes</taxon>
        <taxon>Russulales</taxon>
        <taxon>Auriscalpiaceae</taxon>
        <taxon>Auriscalpium</taxon>
    </lineage>
</organism>